<dbReference type="EMBL" id="KQ971324">
    <property type="protein sequence ID" value="EFA01185.1"/>
    <property type="molecule type" value="Genomic_DNA"/>
</dbReference>
<feature type="compositionally biased region" description="Basic and acidic residues" evidence="1">
    <location>
        <begin position="69"/>
        <end position="80"/>
    </location>
</feature>
<dbReference type="InParanoid" id="D6WE06"/>
<feature type="region of interest" description="Disordered" evidence="1">
    <location>
        <begin position="66"/>
        <end position="98"/>
    </location>
</feature>
<name>D6WE06_TRICA</name>
<dbReference type="AlphaFoldDB" id="D6WE06"/>
<evidence type="ECO:0000256" key="1">
    <source>
        <dbReference type="SAM" id="MobiDB-lite"/>
    </source>
</evidence>
<keyword evidence="3" id="KW-1185">Reference proteome</keyword>
<evidence type="ECO:0000313" key="3">
    <source>
        <dbReference type="Proteomes" id="UP000007266"/>
    </source>
</evidence>
<accession>D6WE06</accession>
<reference evidence="2 3" key="1">
    <citation type="journal article" date="2008" name="Nature">
        <title>The genome of the model beetle and pest Tribolium castaneum.</title>
        <authorList>
            <consortium name="Tribolium Genome Sequencing Consortium"/>
            <person name="Richards S."/>
            <person name="Gibbs R.A."/>
            <person name="Weinstock G.M."/>
            <person name="Brown S.J."/>
            <person name="Denell R."/>
            <person name="Beeman R.W."/>
            <person name="Gibbs R."/>
            <person name="Beeman R.W."/>
            <person name="Brown S.J."/>
            <person name="Bucher G."/>
            <person name="Friedrich M."/>
            <person name="Grimmelikhuijzen C.J."/>
            <person name="Klingler M."/>
            <person name="Lorenzen M."/>
            <person name="Richards S."/>
            <person name="Roth S."/>
            <person name="Schroder R."/>
            <person name="Tautz D."/>
            <person name="Zdobnov E.M."/>
            <person name="Muzny D."/>
            <person name="Gibbs R.A."/>
            <person name="Weinstock G.M."/>
            <person name="Attaway T."/>
            <person name="Bell S."/>
            <person name="Buhay C.J."/>
            <person name="Chandrabose M.N."/>
            <person name="Chavez D."/>
            <person name="Clerk-Blankenburg K.P."/>
            <person name="Cree A."/>
            <person name="Dao M."/>
            <person name="Davis C."/>
            <person name="Chacko J."/>
            <person name="Dinh H."/>
            <person name="Dugan-Rocha S."/>
            <person name="Fowler G."/>
            <person name="Garner T.T."/>
            <person name="Garnes J."/>
            <person name="Gnirke A."/>
            <person name="Hawes A."/>
            <person name="Hernandez J."/>
            <person name="Hines S."/>
            <person name="Holder M."/>
            <person name="Hume J."/>
            <person name="Jhangiani S.N."/>
            <person name="Joshi V."/>
            <person name="Khan Z.M."/>
            <person name="Jackson L."/>
            <person name="Kovar C."/>
            <person name="Kowis A."/>
            <person name="Lee S."/>
            <person name="Lewis L.R."/>
            <person name="Margolis J."/>
            <person name="Morgan M."/>
            <person name="Nazareth L.V."/>
            <person name="Nguyen N."/>
            <person name="Okwuonu G."/>
            <person name="Parker D."/>
            <person name="Richards S."/>
            <person name="Ruiz S.J."/>
            <person name="Santibanez J."/>
            <person name="Savard J."/>
            <person name="Scherer S.E."/>
            <person name="Schneider B."/>
            <person name="Sodergren E."/>
            <person name="Tautz D."/>
            <person name="Vattahil S."/>
            <person name="Villasana D."/>
            <person name="White C.S."/>
            <person name="Wright R."/>
            <person name="Park Y."/>
            <person name="Beeman R.W."/>
            <person name="Lord J."/>
            <person name="Oppert B."/>
            <person name="Lorenzen M."/>
            <person name="Brown S."/>
            <person name="Wang L."/>
            <person name="Savard J."/>
            <person name="Tautz D."/>
            <person name="Richards S."/>
            <person name="Weinstock G."/>
            <person name="Gibbs R.A."/>
            <person name="Liu Y."/>
            <person name="Worley K."/>
            <person name="Weinstock G."/>
            <person name="Elsik C.G."/>
            <person name="Reese J.T."/>
            <person name="Elhaik E."/>
            <person name="Landan G."/>
            <person name="Graur D."/>
            <person name="Arensburger P."/>
            <person name="Atkinson P."/>
            <person name="Beeman R.W."/>
            <person name="Beidler J."/>
            <person name="Brown S.J."/>
            <person name="Demuth J.P."/>
            <person name="Drury D.W."/>
            <person name="Du Y.Z."/>
            <person name="Fujiwara H."/>
            <person name="Lorenzen M."/>
            <person name="Maselli V."/>
            <person name="Osanai M."/>
            <person name="Park Y."/>
            <person name="Robertson H.M."/>
            <person name="Tu Z."/>
            <person name="Wang J.J."/>
            <person name="Wang S."/>
            <person name="Richards S."/>
            <person name="Song H."/>
            <person name="Zhang L."/>
            <person name="Sodergren E."/>
            <person name="Werner D."/>
            <person name="Stanke M."/>
            <person name="Morgenstern B."/>
            <person name="Solovyev V."/>
            <person name="Kosarev P."/>
            <person name="Brown G."/>
            <person name="Chen H.C."/>
            <person name="Ermolaeva O."/>
            <person name="Hlavina W."/>
            <person name="Kapustin Y."/>
            <person name="Kiryutin B."/>
            <person name="Kitts P."/>
            <person name="Maglott D."/>
            <person name="Pruitt K."/>
            <person name="Sapojnikov V."/>
            <person name="Souvorov A."/>
            <person name="Mackey A.J."/>
            <person name="Waterhouse R.M."/>
            <person name="Wyder S."/>
            <person name="Zdobnov E.M."/>
            <person name="Zdobnov E.M."/>
            <person name="Wyder S."/>
            <person name="Kriventseva E.V."/>
            <person name="Kadowaki T."/>
            <person name="Bork P."/>
            <person name="Aranda M."/>
            <person name="Bao R."/>
            <person name="Beermann A."/>
            <person name="Berns N."/>
            <person name="Bolognesi R."/>
            <person name="Bonneton F."/>
            <person name="Bopp D."/>
            <person name="Brown S.J."/>
            <person name="Bucher G."/>
            <person name="Butts T."/>
            <person name="Chaumot A."/>
            <person name="Denell R.E."/>
            <person name="Ferrier D.E."/>
            <person name="Friedrich M."/>
            <person name="Gordon C.M."/>
            <person name="Jindra M."/>
            <person name="Klingler M."/>
            <person name="Lan Q."/>
            <person name="Lattorff H.M."/>
            <person name="Laudet V."/>
            <person name="von Levetsow C."/>
            <person name="Liu Z."/>
            <person name="Lutz R."/>
            <person name="Lynch J.A."/>
            <person name="da Fonseca R.N."/>
            <person name="Posnien N."/>
            <person name="Reuter R."/>
            <person name="Roth S."/>
            <person name="Savard J."/>
            <person name="Schinko J.B."/>
            <person name="Schmitt C."/>
            <person name="Schoppmeier M."/>
            <person name="Schroder R."/>
            <person name="Shippy T.D."/>
            <person name="Simonnet F."/>
            <person name="Marques-Souza H."/>
            <person name="Tautz D."/>
            <person name="Tomoyasu Y."/>
            <person name="Trauner J."/>
            <person name="Van der Zee M."/>
            <person name="Vervoort M."/>
            <person name="Wittkopp N."/>
            <person name="Wimmer E.A."/>
            <person name="Yang X."/>
            <person name="Jones A.K."/>
            <person name="Sattelle D.B."/>
            <person name="Ebert P.R."/>
            <person name="Nelson D."/>
            <person name="Scott J.G."/>
            <person name="Beeman R.W."/>
            <person name="Muthukrishnan S."/>
            <person name="Kramer K.J."/>
            <person name="Arakane Y."/>
            <person name="Beeman R.W."/>
            <person name="Zhu Q."/>
            <person name="Hogenkamp D."/>
            <person name="Dixit R."/>
            <person name="Oppert B."/>
            <person name="Jiang H."/>
            <person name="Zou Z."/>
            <person name="Marshall J."/>
            <person name="Elpidina E."/>
            <person name="Vinokurov K."/>
            <person name="Oppert C."/>
            <person name="Zou Z."/>
            <person name="Evans J."/>
            <person name="Lu Z."/>
            <person name="Zhao P."/>
            <person name="Sumathipala N."/>
            <person name="Altincicek B."/>
            <person name="Vilcinskas A."/>
            <person name="Williams M."/>
            <person name="Hultmark D."/>
            <person name="Hetru C."/>
            <person name="Jiang H."/>
            <person name="Grimmelikhuijzen C.J."/>
            <person name="Hauser F."/>
            <person name="Cazzamali G."/>
            <person name="Williamson M."/>
            <person name="Park Y."/>
            <person name="Li B."/>
            <person name="Tanaka Y."/>
            <person name="Predel R."/>
            <person name="Neupert S."/>
            <person name="Schachtner J."/>
            <person name="Verleyen P."/>
            <person name="Raible F."/>
            <person name="Bork P."/>
            <person name="Friedrich M."/>
            <person name="Walden K.K."/>
            <person name="Robertson H.M."/>
            <person name="Angeli S."/>
            <person name="Foret S."/>
            <person name="Bucher G."/>
            <person name="Schuetz S."/>
            <person name="Maleszka R."/>
            <person name="Wimmer E.A."/>
            <person name="Beeman R.W."/>
            <person name="Lorenzen M."/>
            <person name="Tomoyasu Y."/>
            <person name="Miller S.C."/>
            <person name="Grossmann D."/>
            <person name="Bucher G."/>
        </authorList>
    </citation>
    <scope>NUCLEOTIDE SEQUENCE [LARGE SCALE GENOMIC DNA]</scope>
    <source>
        <strain evidence="2 3">Georgia GA2</strain>
    </source>
</reference>
<feature type="compositionally biased region" description="Polar residues" evidence="1">
    <location>
        <begin position="81"/>
        <end position="98"/>
    </location>
</feature>
<evidence type="ECO:0000313" key="2">
    <source>
        <dbReference type="EMBL" id="EFA01185.1"/>
    </source>
</evidence>
<proteinExistence type="predicted"/>
<organism evidence="2 3">
    <name type="scientific">Tribolium castaneum</name>
    <name type="common">Red flour beetle</name>
    <dbReference type="NCBI Taxonomy" id="7070"/>
    <lineage>
        <taxon>Eukaryota</taxon>
        <taxon>Metazoa</taxon>
        <taxon>Ecdysozoa</taxon>
        <taxon>Arthropoda</taxon>
        <taxon>Hexapoda</taxon>
        <taxon>Insecta</taxon>
        <taxon>Pterygota</taxon>
        <taxon>Neoptera</taxon>
        <taxon>Endopterygota</taxon>
        <taxon>Coleoptera</taxon>
        <taxon>Polyphaga</taxon>
        <taxon>Cucujiformia</taxon>
        <taxon>Tenebrionidae</taxon>
        <taxon>Tenebrionidae incertae sedis</taxon>
        <taxon>Tribolium</taxon>
    </lineage>
</organism>
<gene>
    <name evidence="2" type="primary">GLEAN_10511</name>
    <name evidence="2" type="ORF">TcasGA2_TC010511</name>
</gene>
<dbReference type="HOGENOM" id="CLU_2336315_0_0_1"/>
<reference evidence="2 3" key="2">
    <citation type="journal article" date="2010" name="Nucleic Acids Res.">
        <title>BeetleBase in 2010: revisions to provide comprehensive genomic information for Tribolium castaneum.</title>
        <authorList>
            <person name="Kim H.S."/>
            <person name="Murphy T."/>
            <person name="Xia J."/>
            <person name="Caragea D."/>
            <person name="Park Y."/>
            <person name="Beeman R.W."/>
            <person name="Lorenzen M.D."/>
            <person name="Butcher S."/>
            <person name="Manak J.R."/>
            <person name="Brown S.J."/>
        </authorList>
    </citation>
    <scope>GENOME REANNOTATION</scope>
    <source>
        <strain evidence="2 3">Georgia GA2</strain>
    </source>
</reference>
<dbReference type="Proteomes" id="UP000007266">
    <property type="component" value="Linkage group 3"/>
</dbReference>
<protein>
    <submittedName>
        <fullName evidence="2">Uncharacterized protein</fullName>
    </submittedName>
</protein>
<sequence length="98" mass="10988">MAALPVIPEVAINFLILNKKMSTSVATKPSSSQKLSIGRRRGGLLPQLTTSEQIRFQNDTDSFLSESHTLNEHNPQDRRQSLVNVQESLWTDPVKSTR</sequence>